<evidence type="ECO:0000256" key="6">
    <source>
        <dbReference type="SAM" id="SignalP"/>
    </source>
</evidence>
<feature type="region of interest" description="Disordered" evidence="5">
    <location>
        <begin position="180"/>
        <end position="223"/>
    </location>
</feature>
<dbReference type="InterPro" id="IPR038765">
    <property type="entry name" value="Papain-like_cys_pep_sf"/>
</dbReference>
<feature type="signal peptide" evidence="6">
    <location>
        <begin position="1"/>
        <end position="24"/>
    </location>
</feature>
<dbReference type="InterPro" id="IPR000064">
    <property type="entry name" value="NLP_P60_dom"/>
</dbReference>
<evidence type="ECO:0000256" key="1">
    <source>
        <dbReference type="ARBA" id="ARBA00007074"/>
    </source>
</evidence>
<feature type="compositionally biased region" description="Low complexity" evidence="5">
    <location>
        <begin position="180"/>
        <end position="200"/>
    </location>
</feature>
<dbReference type="PANTHER" id="PTHR47053:SF1">
    <property type="entry name" value="MUREIN DD-ENDOPEPTIDASE MEPH-RELATED"/>
    <property type="match status" value="1"/>
</dbReference>
<dbReference type="Gene3D" id="3.90.1720.10">
    <property type="entry name" value="endopeptidase domain like (from Nostoc punctiforme)"/>
    <property type="match status" value="1"/>
</dbReference>
<reference evidence="8" key="1">
    <citation type="submission" date="2024-07" db="EMBL/GenBank/DDBJ databases">
        <title>Identification and characteristics of an arsenic-resistant bacterial isolate, which belongs to a novel species.</title>
        <authorList>
            <person name="Juszczyk A."/>
            <person name="Kowalczyk A."/>
            <person name="Was K."/>
            <person name="Kosowicz W."/>
            <person name="Budzyn A."/>
            <person name="Latowski D."/>
        </authorList>
    </citation>
    <scope>NUCLEOTIDE SEQUENCE</scope>
    <source>
        <strain evidence="8">As8PL</strain>
    </source>
</reference>
<evidence type="ECO:0000256" key="2">
    <source>
        <dbReference type="ARBA" id="ARBA00022670"/>
    </source>
</evidence>
<dbReference type="Pfam" id="PF01471">
    <property type="entry name" value="PG_binding_1"/>
    <property type="match status" value="3"/>
</dbReference>
<keyword evidence="4" id="KW-0788">Thiol protease</keyword>
<keyword evidence="3" id="KW-0378">Hydrolase</keyword>
<organism evidence="8">
    <name type="scientific">Alkalihalophilus sp. As8PL</name>
    <dbReference type="NCBI Taxonomy" id="3237103"/>
    <lineage>
        <taxon>Bacteria</taxon>
        <taxon>Bacillati</taxon>
        <taxon>Bacillota</taxon>
        <taxon>Bacilli</taxon>
        <taxon>Bacillales</taxon>
        <taxon>Bacillaceae</taxon>
        <taxon>Alkalihalophilus</taxon>
    </lineage>
</organism>
<keyword evidence="6" id="KW-0732">Signal</keyword>
<dbReference type="GO" id="GO:0006508">
    <property type="term" value="P:proteolysis"/>
    <property type="evidence" value="ECO:0007669"/>
    <property type="project" value="UniProtKB-KW"/>
</dbReference>
<accession>A0AB39BQC1</accession>
<evidence type="ECO:0000259" key="7">
    <source>
        <dbReference type="PROSITE" id="PS51935"/>
    </source>
</evidence>
<dbReference type="EMBL" id="CP162551">
    <property type="protein sequence ID" value="XDI35601.1"/>
    <property type="molecule type" value="Genomic_DNA"/>
</dbReference>
<dbReference type="RefSeq" id="WP_368503144.1">
    <property type="nucleotide sequence ID" value="NZ_CP162551.1"/>
</dbReference>
<name>A0AB39BQC1_9BACI</name>
<evidence type="ECO:0000256" key="3">
    <source>
        <dbReference type="ARBA" id="ARBA00022801"/>
    </source>
</evidence>
<feature type="region of interest" description="Disordered" evidence="5">
    <location>
        <begin position="95"/>
        <end position="115"/>
    </location>
</feature>
<dbReference type="Pfam" id="PF00877">
    <property type="entry name" value="NLPC_P60"/>
    <property type="match status" value="1"/>
</dbReference>
<comment type="similarity">
    <text evidence="1">Belongs to the peptidase C40 family.</text>
</comment>
<keyword evidence="2" id="KW-0645">Protease</keyword>
<dbReference type="SUPFAM" id="SSF54001">
    <property type="entry name" value="Cysteine proteinases"/>
    <property type="match status" value="1"/>
</dbReference>
<protein>
    <submittedName>
        <fullName evidence="8">Peptidoglycan-binding protein</fullName>
    </submittedName>
</protein>
<dbReference type="AlphaFoldDB" id="A0AB39BQC1"/>
<feature type="compositionally biased region" description="Polar residues" evidence="5">
    <location>
        <begin position="205"/>
        <end position="223"/>
    </location>
</feature>
<gene>
    <name evidence="8" type="ORF">AB3N04_12850</name>
</gene>
<feature type="chain" id="PRO_5044208135" evidence="6">
    <location>
        <begin position="25"/>
        <end position="422"/>
    </location>
</feature>
<sequence>MRKVVVSSTIAAGFFLAGPQIADAALGDQTLRLGMTHSDVTELQNALKEKGFFTYERATGYYGTVTEQAVRDFQRANNLTVDGIAGRQTFAALKGNSGQAAPSTPAPSAPPASSAILRRGANNSQVGNLQQALKDKGYYSHSVTNIYGAITEEAVRKFQAANNLKVDGIAGPQTFAALGTSGNNTSSSGSNSSNNSNAAPAPSPEQSTNSSLLREGSKGNSVTQLQDNLRSLGFFNGNSTGNFASVTAQAVRTFQVAHNLTADGVAGPRTLSKIDEVLKNPSLSTPPTQNTGNNNTNVSGNTGAFVTNIMANASKYIGTPYLWGGTTARGFDCSGFIQTVFREQGVSVPRTAAQQWNAGRTVSQPSVGDLVFFETYQPGPSHNGIYIGNNQFIHAGSSTGVTITSMSNSYWAPRYLGAKRLH</sequence>
<proteinExistence type="inferred from homology"/>
<dbReference type="GO" id="GO:0008234">
    <property type="term" value="F:cysteine-type peptidase activity"/>
    <property type="evidence" value="ECO:0007669"/>
    <property type="project" value="UniProtKB-KW"/>
</dbReference>
<evidence type="ECO:0000256" key="4">
    <source>
        <dbReference type="ARBA" id="ARBA00022807"/>
    </source>
</evidence>
<dbReference type="InterPro" id="IPR036365">
    <property type="entry name" value="PGBD-like_sf"/>
</dbReference>
<dbReference type="InterPro" id="IPR002477">
    <property type="entry name" value="Peptidoglycan-bd-like"/>
</dbReference>
<dbReference type="PROSITE" id="PS51935">
    <property type="entry name" value="NLPC_P60"/>
    <property type="match status" value="1"/>
</dbReference>
<dbReference type="Gene3D" id="1.10.101.10">
    <property type="entry name" value="PGBD-like superfamily/PGBD"/>
    <property type="match status" value="3"/>
</dbReference>
<evidence type="ECO:0000256" key="5">
    <source>
        <dbReference type="SAM" id="MobiDB-lite"/>
    </source>
</evidence>
<dbReference type="PANTHER" id="PTHR47053">
    <property type="entry name" value="MUREIN DD-ENDOPEPTIDASE MEPH-RELATED"/>
    <property type="match status" value="1"/>
</dbReference>
<dbReference type="InterPro" id="IPR051202">
    <property type="entry name" value="Peptidase_C40"/>
</dbReference>
<feature type="domain" description="NlpC/P60" evidence="7">
    <location>
        <begin position="303"/>
        <end position="422"/>
    </location>
</feature>
<dbReference type="InterPro" id="IPR036366">
    <property type="entry name" value="PGBDSf"/>
</dbReference>
<evidence type="ECO:0000313" key="8">
    <source>
        <dbReference type="EMBL" id="XDI35601.1"/>
    </source>
</evidence>
<dbReference type="SUPFAM" id="SSF47090">
    <property type="entry name" value="PGBD-like"/>
    <property type="match status" value="3"/>
</dbReference>